<proteinExistence type="predicted"/>
<accession>A0ABQ3ZTC9</accession>
<feature type="transmembrane region" description="Helical" evidence="2">
    <location>
        <begin position="31"/>
        <end position="57"/>
    </location>
</feature>
<reference evidence="3 4" key="1">
    <citation type="submission" date="2021-01" db="EMBL/GenBank/DDBJ databases">
        <title>Whole genome shotgun sequence of Actinoplanes humidus NBRC 14915.</title>
        <authorList>
            <person name="Komaki H."/>
            <person name="Tamura T."/>
        </authorList>
    </citation>
    <scope>NUCLEOTIDE SEQUENCE [LARGE SCALE GENOMIC DNA]</scope>
    <source>
        <strain evidence="3 4">NBRC 14915</strain>
    </source>
</reference>
<dbReference type="Pfam" id="PF14362">
    <property type="entry name" value="DUF4407"/>
    <property type="match status" value="1"/>
</dbReference>
<feature type="transmembrane region" description="Helical" evidence="2">
    <location>
        <begin position="64"/>
        <end position="82"/>
    </location>
</feature>
<evidence type="ECO:0008006" key="5">
    <source>
        <dbReference type="Google" id="ProtNLM"/>
    </source>
</evidence>
<feature type="region of interest" description="Disordered" evidence="1">
    <location>
        <begin position="429"/>
        <end position="474"/>
    </location>
</feature>
<evidence type="ECO:0000256" key="2">
    <source>
        <dbReference type="SAM" id="Phobius"/>
    </source>
</evidence>
<dbReference type="EMBL" id="BOMN01000061">
    <property type="protein sequence ID" value="GIE21846.1"/>
    <property type="molecule type" value="Genomic_DNA"/>
</dbReference>
<dbReference type="Proteomes" id="UP000603200">
    <property type="component" value="Unassembled WGS sequence"/>
</dbReference>
<evidence type="ECO:0000313" key="4">
    <source>
        <dbReference type="Proteomes" id="UP000603200"/>
    </source>
</evidence>
<keyword evidence="4" id="KW-1185">Reference proteome</keyword>
<sequence length="474" mass="52158">MSDRSRGRALRVLTGADEDVLDTVPGERARFTAMGGVVLGTALIAMFSMTVALMCVFDGFHPSILLFVPVWGAFILSLDRWLMASSASPHAGVRARKLVPRLVLSIIFGVVIAEPLLLGVFQSAIEQRVRDDRIVSAGQYETDLKKCNPPPGTAEAAPSAPGRNARTCDDKRINVQTDAPAKEKEIADVNGDIKTLKADVDQDDKKYENMEALARKECNGTDGEGLSGKTGQGPNCRRLRGEAEKFYSDQNMVANHTKLKQLNDRLVTLTGELGTSRADEGTKINDVIATKVGDYKSNQREIGLLERLGALGKLVDENTYMHSAEWALRLFFIVVDALPVIVKFLTGYTAYDRIVTDRLNRGRRMQGVVNETERRRGVIHEALARHQMLAEHAAAVDKVEVDARMRNVDVEVLREELTDARAEYLLHDSPTLPLTVPPPRGGIDGDIRPRGGSDGTVRPRGGTDDDARPRGWRR</sequence>
<comment type="caution">
    <text evidence="3">The sequence shown here is derived from an EMBL/GenBank/DDBJ whole genome shotgun (WGS) entry which is preliminary data.</text>
</comment>
<organism evidence="3 4">
    <name type="scientific">Winogradskya humida</name>
    <dbReference type="NCBI Taxonomy" id="113566"/>
    <lineage>
        <taxon>Bacteria</taxon>
        <taxon>Bacillati</taxon>
        <taxon>Actinomycetota</taxon>
        <taxon>Actinomycetes</taxon>
        <taxon>Micromonosporales</taxon>
        <taxon>Micromonosporaceae</taxon>
        <taxon>Winogradskya</taxon>
    </lineage>
</organism>
<feature type="transmembrane region" description="Helical" evidence="2">
    <location>
        <begin position="102"/>
        <end position="121"/>
    </location>
</feature>
<feature type="compositionally biased region" description="Basic and acidic residues" evidence="1">
    <location>
        <begin position="461"/>
        <end position="474"/>
    </location>
</feature>
<evidence type="ECO:0000256" key="1">
    <source>
        <dbReference type="SAM" id="MobiDB-lite"/>
    </source>
</evidence>
<keyword evidence="2" id="KW-0472">Membrane</keyword>
<keyword evidence="2" id="KW-0812">Transmembrane</keyword>
<dbReference type="RefSeq" id="WP_203838955.1">
    <property type="nucleotide sequence ID" value="NZ_BAAATV010000002.1"/>
</dbReference>
<feature type="region of interest" description="Disordered" evidence="1">
    <location>
        <begin position="145"/>
        <end position="167"/>
    </location>
</feature>
<name>A0ABQ3ZTC9_9ACTN</name>
<evidence type="ECO:0000313" key="3">
    <source>
        <dbReference type="EMBL" id="GIE21846.1"/>
    </source>
</evidence>
<gene>
    <name evidence="3" type="ORF">Ahu01nite_049480</name>
</gene>
<dbReference type="InterPro" id="IPR025519">
    <property type="entry name" value="DUF4407"/>
</dbReference>
<protein>
    <recommendedName>
        <fullName evidence="5">DUF4407 domain-containing protein</fullName>
    </recommendedName>
</protein>
<keyword evidence="2" id="KW-1133">Transmembrane helix</keyword>